<evidence type="ECO:0000313" key="2">
    <source>
        <dbReference type="EMBL" id="KAJ8336854.1"/>
    </source>
</evidence>
<organism evidence="2 3">
    <name type="scientific">Synaphobranchus kaupii</name>
    <name type="common">Kaup's arrowtooth eel</name>
    <dbReference type="NCBI Taxonomy" id="118154"/>
    <lineage>
        <taxon>Eukaryota</taxon>
        <taxon>Metazoa</taxon>
        <taxon>Chordata</taxon>
        <taxon>Craniata</taxon>
        <taxon>Vertebrata</taxon>
        <taxon>Euteleostomi</taxon>
        <taxon>Actinopterygii</taxon>
        <taxon>Neopterygii</taxon>
        <taxon>Teleostei</taxon>
        <taxon>Anguilliformes</taxon>
        <taxon>Synaphobranchidae</taxon>
        <taxon>Synaphobranchus</taxon>
    </lineage>
</organism>
<sequence length="92" mass="10259">MLFGVEPVPRVLKRNDGTGLKGDRRASVRDRERQTGGTAVDGRHANLEENCSVHQLRTPPLLPCSGGNTSQSQNAKRHKHMLFKMEQKRDPG</sequence>
<feature type="region of interest" description="Disordered" evidence="1">
    <location>
        <begin position="59"/>
        <end position="92"/>
    </location>
</feature>
<evidence type="ECO:0000313" key="3">
    <source>
        <dbReference type="Proteomes" id="UP001152622"/>
    </source>
</evidence>
<feature type="compositionally biased region" description="Basic and acidic residues" evidence="1">
    <location>
        <begin position="83"/>
        <end position="92"/>
    </location>
</feature>
<gene>
    <name evidence="2" type="ORF">SKAU_G00380740</name>
</gene>
<name>A0A9Q1IEN5_SYNKA</name>
<reference evidence="2" key="1">
    <citation type="journal article" date="2023" name="Science">
        <title>Genome structures resolve the early diversification of teleost fishes.</title>
        <authorList>
            <person name="Parey E."/>
            <person name="Louis A."/>
            <person name="Montfort J."/>
            <person name="Bouchez O."/>
            <person name="Roques C."/>
            <person name="Iampietro C."/>
            <person name="Lluch J."/>
            <person name="Castinel A."/>
            <person name="Donnadieu C."/>
            <person name="Desvignes T."/>
            <person name="Floi Bucao C."/>
            <person name="Jouanno E."/>
            <person name="Wen M."/>
            <person name="Mejri S."/>
            <person name="Dirks R."/>
            <person name="Jansen H."/>
            <person name="Henkel C."/>
            <person name="Chen W.J."/>
            <person name="Zahm M."/>
            <person name="Cabau C."/>
            <person name="Klopp C."/>
            <person name="Thompson A.W."/>
            <person name="Robinson-Rechavi M."/>
            <person name="Braasch I."/>
            <person name="Lecointre G."/>
            <person name="Bobe J."/>
            <person name="Postlethwait J.H."/>
            <person name="Berthelot C."/>
            <person name="Roest Crollius H."/>
            <person name="Guiguen Y."/>
        </authorList>
    </citation>
    <scope>NUCLEOTIDE SEQUENCE</scope>
    <source>
        <strain evidence="2">WJC10195</strain>
    </source>
</reference>
<feature type="compositionally biased region" description="Basic and acidic residues" evidence="1">
    <location>
        <begin position="13"/>
        <end position="34"/>
    </location>
</feature>
<comment type="caution">
    <text evidence="2">The sequence shown here is derived from an EMBL/GenBank/DDBJ whole genome shotgun (WGS) entry which is preliminary data.</text>
</comment>
<dbReference type="Proteomes" id="UP001152622">
    <property type="component" value="Chromosome 19"/>
</dbReference>
<feature type="region of interest" description="Disordered" evidence="1">
    <location>
        <begin position="1"/>
        <end position="46"/>
    </location>
</feature>
<protein>
    <submittedName>
        <fullName evidence="2">Uncharacterized protein</fullName>
    </submittedName>
</protein>
<evidence type="ECO:0000256" key="1">
    <source>
        <dbReference type="SAM" id="MobiDB-lite"/>
    </source>
</evidence>
<accession>A0A9Q1IEN5</accession>
<proteinExistence type="predicted"/>
<dbReference type="EMBL" id="JAINUF010000019">
    <property type="protein sequence ID" value="KAJ8336854.1"/>
    <property type="molecule type" value="Genomic_DNA"/>
</dbReference>
<keyword evidence="3" id="KW-1185">Reference proteome</keyword>
<dbReference type="AlphaFoldDB" id="A0A9Q1IEN5"/>